<keyword evidence="3" id="KW-1185">Reference proteome</keyword>
<protein>
    <submittedName>
        <fullName evidence="2">Uncharacterized protein</fullName>
    </submittedName>
</protein>
<keyword evidence="1" id="KW-0732">Signal</keyword>
<feature type="signal peptide" evidence="1">
    <location>
        <begin position="1"/>
        <end position="17"/>
    </location>
</feature>
<accession>A0AAD7C6I3</accession>
<evidence type="ECO:0000313" key="3">
    <source>
        <dbReference type="Proteomes" id="UP001221757"/>
    </source>
</evidence>
<organism evidence="2 3">
    <name type="scientific">Mycena rosella</name>
    <name type="common">Pink bonnet</name>
    <name type="synonym">Agaricus rosellus</name>
    <dbReference type="NCBI Taxonomy" id="1033263"/>
    <lineage>
        <taxon>Eukaryota</taxon>
        <taxon>Fungi</taxon>
        <taxon>Dikarya</taxon>
        <taxon>Basidiomycota</taxon>
        <taxon>Agaricomycotina</taxon>
        <taxon>Agaricomycetes</taxon>
        <taxon>Agaricomycetidae</taxon>
        <taxon>Agaricales</taxon>
        <taxon>Marasmiineae</taxon>
        <taxon>Mycenaceae</taxon>
        <taxon>Mycena</taxon>
    </lineage>
</organism>
<dbReference type="AlphaFoldDB" id="A0AAD7C6I3"/>
<evidence type="ECO:0000313" key="2">
    <source>
        <dbReference type="EMBL" id="KAJ7640904.1"/>
    </source>
</evidence>
<gene>
    <name evidence="2" type="ORF">B0H17DRAFT_1339239</name>
</gene>
<name>A0AAD7C6I3_MYCRO</name>
<reference evidence="2" key="1">
    <citation type="submission" date="2023-03" db="EMBL/GenBank/DDBJ databases">
        <title>Massive genome expansion in bonnet fungi (Mycena s.s.) driven by repeated elements and novel gene families across ecological guilds.</title>
        <authorList>
            <consortium name="Lawrence Berkeley National Laboratory"/>
            <person name="Harder C.B."/>
            <person name="Miyauchi S."/>
            <person name="Viragh M."/>
            <person name="Kuo A."/>
            <person name="Thoen E."/>
            <person name="Andreopoulos B."/>
            <person name="Lu D."/>
            <person name="Skrede I."/>
            <person name="Drula E."/>
            <person name="Henrissat B."/>
            <person name="Morin E."/>
            <person name="Kohler A."/>
            <person name="Barry K."/>
            <person name="LaButti K."/>
            <person name="Morin E."/>
            <person name="Salamov A."/>
            <person name="Lipzen A."/>
            <person name="Mereny Z."/>
            <person name="Hegedus B."/>
            <person name="Baldrian P."/>
            <person name="Stursova M."/>
            <person name="Weitz H."/>
            <person name="Taylor A."/>
            <person name="Grigoriev I.V."/>
            <person name="Nagy L.G."/>
            <person name="Martin F."/>
            <person name="Kauserud H."/>
        </authorList>
    </citation>
    <scope>NUCLEOTIDE SEQUENCE</scope>
    <source>
        <strain evidence="2">CBHHK067</strain>
    </source>
</reference>
<comment type="caution">
    <text evidence="2">The sequence shown here is derived from an EMBL/GenBank/DDBJ whole genome shotgun (WGS) entry which is preliminary data.</text>
</comment>
<dbReference type="Proteomes" id="UP001221757">
    <property type="component" value="Unassembled WGS sequence"/>
</dbReference>
<sequence>MQFTWAFLAALVSVAAAAPTKRQSDCPLQNLSGLTIVTSADSGAHTRWDVFVDANELVQPGDLGWFFKKSPSANEAFVAQVGSQSNLFTFSRKDTGAPIGVSGSHLVSSSTSAATFKVTCSAGCDAFAGDNDLAADGCTFELTDGTNGVGQCASFAATNSAVALTPCDGSLGQSSKIFGA</sequence>
<evidence type="ECO:0000256" key="1">
    <source>
        <dbReference type="SAM" id="SignalP"/>
    </source>
</evidence>
<dbReference type="EMBL" id="JARKIE010000421">
    <property type="protein sequence ID" value="KAJ7640904.1"/>
    <property type="molecule type" value="Genomic_DNA"/>
</dbReference>
<proteinExistence type="predicted"/>
<feature type="chain" id="PRO_5042134439" evidence="1">
    <location>
        <begin position="18"/>
        <end position="180"/>
    </location>
</feature>